<evidence type="ECO:0000259" key="4">
    <source>
        <dbReference type="PROSITE" id="PS50949"/>
    </source>
</evidence>
<reference evidence="5 6" key="1">
    <citation type="submission" date="2018-09" db="EMBL/GenBank/DDBJ databases">
        <title>YIM 75507 draft genome.</title>
        <authorList>
            <person name="Tang S."/>
            <person name="Feng Y."/>
        </authorList>
    </citation>
    <scope>NUCLEOTIDE SEQUENCE [LARGE SCALE GENOMIC DNA]</scope>
    <source>
        <strain evidence="5 6">YIM 75507</strain>
    </source>
</reference>
<dbReference type="OrthoDB" id="4120783at2"/>
<dbReference type="InterPro" id="IPR008920">
    <property type="entry name" value="TF_FadR/GntR_C"/>
</dbReference>
<dbReference type="SMART" id="SM00895">
    <property type="entry name" value="FCD"/>
    <property type="match status" value="1"/>
</dbReference>
<feature type="domain" description="HTH gntR-type" evidence="4">
    <location>
        <begin position="9"/>
        <end position="76"/>
    </location>
</feature>
<dbReference type="GO" id="GO:0003700">
    <property type="term" value="F:DNA-binding transcription factor activity"/>
    <property type="evidence" value="ECO:0007669"/>
    <property type="project" value="InterPro"/>
</dbReference>
<dbReference type="PRINTS" id="PR00035">
    <property type="entry name" value="HTHGNTR"/>
</dbReference>
<dbReference type="GO" id="GO:0003677">
    <property type="term" value="F:DNA binding"/>
    <property type="evidence" value="ECO:0007669"/>
    <property type="project" value="UniProtKB-KW"/>
</dbReference>
<dbReference type="InterPro" id="IPR036388">
    <property type="entry name" value="WH-like_DNA-bd_sf"/>
</dbReference>
<organism evidence="5 6">
    <name type="scientific">Bailinhaonella thermotolerans</name>
    <dbReference type="NCBI Taxonomy" id="1070861"/>
    <lineage>
        <taxon>Bacteria</taxon>
        <taxon>Bacillati</taxon>
        <taxon>Actinomycetota</taxon>
        <taxon>Actinomycetes</taxon>
        <taxon>Streptosporangiales</taxon>
        <taxon>Streptosporangiaceae</taxon>
        <taxon>Bailinhaonella</taxon>
    </lineage>
</organism>
<proteinExistence type="predicted"/>
<dbReference type="InterPro" id="IPR011711">
    <property type="entry name" value="GntR_C"/>
</dbReference>
<dbReference type="SMART" id="SM00345">
    <property type="entry name" value="HTH_GNTR"/>
    <property type="match status" value="1"/>
</dbReference>
<keyword evidence="3" id="KW-0804">Transcription</keyword>
<dbReference type="SUPFAM" id="SSF46785">
    <property type="entry name" value="Winged helix' DNA-binding domain"/>
    <property type="match status" value="1"/>
</dbReference>
<dbReference type="EMBL" id="QZEY01000004">
    <property type="protein sequence ID" value="RJL32819.1"/>
    <property type="molecule type" value="Genomic_DNA"/>
</dbReference>
<gene>
    <name evidence="5" type="ORF">D5H75_15300</name>
</gene>
<comment type="caution">
    <text evidence="5">The sequence shown here is derived from an EMBL/GenBank/DDBJ whole genome shotgun (WGS) entry which is preliminary data.</text>
</comment>
<dbReference type="AlphaFoldDB" id="A0A3A4B4D6"/>
<dbReference type="Gene3D" id="1.20.120.530">
    <property type="entry name" value="GntR ligand-binding domain-like"/>
    <property type="match status" value="1"/>
</dbReference>
<dbReference type="InterPro" id="IPR000524">
    <property type="entry name" value="Tscrpt_reg_HTH_GntR"/>
</dbReference>
<keyword evidence="1" id="KW-0805">Transcription regulation</keyword>
<dbReference type="Gene3D" id="1.10.10.10">
    <property type="entry name" value="Winged helix-like DNA-binding domain superfamily/Winged helix DNA-binding domain"/>
    <property type="match status" value="1"/>
</dbReference>
<evidence type="ECO:0000313" key="5">
    <source>
        <dbReference type="EMBL" id="RJL32819.1"/>
    </source>
</evidence>
<dbReference type="Pfam" id="PF07729">
    <property type="entry name" value="FCD"/>
    <property type="match status" value="1"/>
</dbReference>
<dbReference type="Pfam" id="PF00392">
    <property type="entry name" value="GntR"/>
    <property type="match status" value="1"/>
</dbReference>
<name>A0A3A4B4D6_9ACTN</name>
<dbReference type="RefSeq" id="WP_119927069.1">
    <property type="nucleotide sequence ID" value="NZ_QZEY01000004.1"/>
</dbReference>
<protein>
    <submittedName>
        <fullName evidence="5">GntR family transcriptional regulator</fullName>
    </submittedName>
</protein>
<dbReference type="SUPFAM" id="SSF48008">
    <property type="entry name" value="GntR ligand-binding domain-like"/>
    <property type="match status" value="1"/>
</dbReference>
<evidence type="ECO:0000313" key="6">
    <source>
        <dbReference type="Proteomes" id="UP000265768"/>
    </source>
</evidence>
<dbReference type="InterPro" id="IPR036390">
    <property type="entry name" value="WH_DNA-bd_sf"/>
</dbReference>
<keyword evidence="6" id="KW-1185">Reference proteome</keyword>
<dbReference type="Proteomes" id="UP000265768">
    <property type="component" value="Unassembled WGS sequence"/>
</dbReference>
<sequence length="229" mass="24853">MSGLRDGGGSAQDAAYRWLKEHIARSPRHEGRFLSEAEVARETGTSRTPVREALLRLEAEGFLQIVPKKGVFVPPITDEEVRAVMQARELVEDWCVRQVTPAGEGLIGELEALLAEQEGVIGDAVTFIELDRAFHRAIVRRAGNPVLAEFYESLRDRQVRMGLHAVASERDRARAVLGEHAAIVAALRTGEADAAGAAVHAHLASTKAALHLPDVVGWSAREHPVVSPS</sequence>
<evidence type="ECO:0000256" key="2">
    <source>
        <dbReference type="ARBA" id="ARBA00023125"/>
    </source>
</evidence>
<dbReference type="PANTHER" id="PTHR43537:SF24">
    <property type="entry name" value="GLUCONATE OPERON TRANSCRIPTIONAL REPRESSOR"/>
    <property type="match status" value="1"/>
</dbReference>
<accession>A0A3A4B4D6</accession>
<evidence type="ECO:0000256" key="1">
    <source>
        <dbReference type="ARBA" id="ARBA00023015"/>
    </source>
</evidence>
<dbReference type="PANTHER" id="PTHR43537">
    <property type="entry name" value="TRANSCRIPTIONAL REGULATOR, GNTR FAMILY"/>
    <property type="match status" value="1"/>
</dbReference>
<dbReference type="PROSITE" id="PS50949">
    <property type="entry name" value="HTH_GNTR"/>
    <property type="match status" value="1"/>
</dbReference>
<evidence type="ECO:0000256" key="3">
    <source>
        <dbReference type="ARBA" id="ARBA00023163"/>
    </source>
</evidence>
<keyword evidence="2" id="KW-0238">DNA-binding</keyword>